<dbReference type="SMART" id="SM00028">
    <property type="entry name" value="TPR"/>
    <property type="match status" value="6"/>
</dbReference>
<dbReference type="PROSITE" id="PS50005">
    <property type="entry name" value="TPR"/>
    <property type="match status" value="1"/>
</dbReference>
<dbReference type="AlphaFoldDB" id="A0A1I5XXY1"/>
<keyword evidence="1" id="KW-0677">Repeat</keyword>
<dbReference type="OrthoDB" id="9810596at2"/>
<dbReference type="InterPro" id="IPR011990">
    <property type="entry name" value="TPR-like_helical_dom_sf"/>
</dbReference>
<gene>
    <name evidence="4" type="ORF">SAMN04515674_11631</name>
</gene>
<organism evidence="4 5">
    <name type="scientific">Pseudarcicella hirudinis</name>
    <dbReference type="NCBI Taxonomy" id="1079859"/>
    <lineage>
        <taxon>Bacteria</taxon>
        <taxon>Pseudomonadati</taxon>
        <taxon>Bacteroidota</taxon>
        <taxon>Cytophagia</taxon>
        <taxon>Cytophagales</taxon>
        <taxon>Flectobacillaceae</taxon>
        <taxon>Pseudarcicella</taxon>
    </lineage>
</organism>
<dbReference type="EMBL" id="FOXH01000016">
    <property type="protein sequence ID" value="SFQ36779.1"/>
    <property type="molecule type" value="Genomic_DNA"/>
</dbReference>
<evidence type="ECO:0000256" key="2">
    <source>
        <dbReference type="ARBA" id="ARBA00022803"/>
    </source>
</evidence>
<dbReference type="Gene3D" id="1.25.40.10">
    <property type="entry name" value="Tetratricopeptide repeat domain"/>
    <property type="match status" value="2"/>
</dbReference>
<protein>
    <submittedName>
        <fullName evidence="4">Tetratricopeptide repeat-containing protein</fullName>
    </submittedName>
</protein>
<keyword evidence="5" id="KW-1185">Reference proteome</keyword>
<feature type="repeat" description="TPR" evidence="3">
    <location>
        <begin position="61"/>
        <end position="94"/>
    </location>
</feature>
<dbReference type="InterPro" id="IPR051012">
    <property type="entry name" value="CellSynth/LPSAsmb/PSIAsmb"/>
</dbReference>
<evidence type="ECO:0000313" key="4">
    <source>
        <dbReference type="EMBL" id="SFQ36779.1"/>
    </source>
</evidence>
<dbReference type="SUPFAM" id="SSF48452">
    <property type="entry name" value="TPR-like"/>
    <property type="match status" value="1"/>
</dbReference>
<dbReference type="Pfam" id="PF13181">
    <property type="entry name" value="TPR_8"/>
    <property type="match status" value="2"/>
</dbReference>
<dbReference type="PANTHER" id="PTHR45586:SF1">
    <property type="entry name" value="LIPOPOLYSACCHARIDE ASSEMBLY PROTEIN B"/>
    <property type="match status" value="1"/>
</dbReference>
<accession>A0A1I5XXY1</accession>
<evidence type="ECO:0000256" key="1">
    <source>
        <dbReference type="ARBA" id="ARBA00022737"/>
    </source>
</evidence>
<reference evidence="4 5" key="1">
    <citation type="submission" date="2016-10" db="EMBL/GenBank/DDBJ databases">
        <authorList>
            <person name="de Groot N.N."/>
        </authorList>
    </citation>
    <scope>NUCLEOTIDE SEQUENCE [LARGE SCALE GENOMIC DNA]</scope>
    <source>
        <strain evidence="5">E92,LMG 26720,CCM 7988</strain>
    </source>
</reference>
<sequence>MNAMKKLSVSLCHIFLILALALISDCMYAQTSDLNNLLQRGQFQKALPILDSLSSEDSLNIDLIQKRALCYLKSGNQAQAKKLYQKALILDPDGQESNLQLSYIFEQEGNPLKALAFFRKLYQLDSSNTFFVKGIAKNLIRVNRRKEGIAFLKKAIQMDSLDVDSVSELANIYLNDQKDDLAEPLVKKAILLNESSIRIRQISTRLAYRKKDFEKVRQEVNYMMSLGDTTALYQRLLGTAYFNLDSNARSLEIFQRLVRIGEESETIRAGIAYAFLGSAKTTDSLNEAIDNFNQAIELGSSDAISDYKLGIAEVFSKKGEFTIAISLFKEVYNVYKRPKAVFRLGEIYEKNLKDMRLAESFYREYLRVCQASGIGSADEKYVELVTKKLKERHPQIVAEPVQFLSNDTLLVKKDTLRNK</sequence>
<dbReference type="InterPro" id="IPR019734">
    <property type="entry name" value="TPR_rpt"/>
</dbReference>
<dbReference type="PANTHER" id="PTHR45586">
    <property type="entry name" value="TPR REPEAT-CONTAINING PROTEIN PA4667"/>
    <property type="match status" value="1"/>
</dbReference>
<keyword evidence="2 3" id="KW-0802">TPR repeat</keyword>
<dbReference type="Proteomes" id="UP000199306">
    <property type="component" value="Unassembled WGS sequence"/>
</dbReference>
<dbReference type="STRING" id="1079859.SAMN04515674_11631"/>
<dbReference type="Pfam" id="PF14559">
    <property type="entry name" value="TPR_19"/>
    <property type="match status" value="1"/>
</dbReference>
<proteinExistence type="predicted"/>
<evidence type="ECO:0000313" key="5">
    <source>
        <dbReference type="Proteomes" id="UP000199306"/>
    </source>
</evidence>
<evidence type="ECO:0000256" key="3">
    <source>
        <dbReference type="PROSITE-ProRule" id="PRU00339"/>
    </source>
</evidence>
<name>A0A1I5XXY1_9BACT</name>